<keyword evidence="3" id="KW-1185">Reference proteome</keyword>
<evidence type="ECO:0000256" key="1">
    <source>
        <dbReference type="SAM" id="SignalP"/>
    </source>
</evidence>
<dbReference type="Proteomes" id="UP000813824">
    <property type="component" value="Unassembled WGS sequence"/>
</dbReference>
<feature type="signal peptide" evidence="1">
    <location>
        <begin position="1"/>
        <end position="32"/>
    </location>
</feature>
<gene>
    <name evidence="2" type="ORF">BXZ70DRAFT_144182</name>
</gene>
<name>A0A8K0XQ81_9AGAR</name>
<organism evidence="2 3">
    <name type="scientific">Cristinia sonorae</name>
    <dbReference type="NCBI Taxonomy" id="1940300"/>
    <lineage>
        <taxon>Eukaryota</taxon>
        <taxon>Fungi</taxon>
        <taxon>Dikarya</taxon>
        <taxon>Basidiomycota</taxon>
        <taxon>Agaricomycotina</taxon>
        <taxon>Agaricomycetes</taxon>
        <taxon>Agaricomycetidae</taxon>
        <taxon>Agaricales</taxon>
        <taxon>Pleurotineae</taxon>
        <taxon>Stephanosporaceae</taxon>
        <taxon>Cristinia</taxon>
    </lineage>
</organism>
<dbReference type="EMBL" id="JAEVFJ010000014">
    <property type="protein sequence ID" value="KAH8100991.1"/>
    <property type="molecule type" value="Genomic_DNA"/>
</dbReference>
<keyword evidence="1" id="KW-0732">Signal</keyword>
<accession>A0A8K0XQ81</accession>
<dbReference type="AlphaFoldDB" id="A0A8K0XQ81"/>
<evidence type="ECO:0000313" key="2">
    <source>
        <dbReference type="EMBL" id="KAH8100991.1"/>
    </source>
</evidence>
<protein>
    <submittedName>
        <fullName evidence="2">Uncharacterized protein</fullName>
    </submittedName>
</protein>
<feature type="chain" id="PRO_5035464347" evidence="1">
    <location>
        <begin position="33"/>
        <end position="97"/>
    </location>
</feature>
<comment type="caution">
    <text evidence="2">The sequence shown here is derived from an EMBL/GenBank/DDBJ whole genome shotgun (WGS) entry which is preliminary data.</text>
</comment>
<evidence type="ECO:0000313" key="3">
    <source>
        <dbReference type="Proteomes" id="UP000813824"/>
    </source>
</evidence>
<proteinExistence type="predicted"/>
<reference evidence="2" key="1">
    <citation type="journal article" date="2021" name="New Phytol.">
        <title>Evolutionary innovations through gain and loss of genes in the ectomycorrhizal Boletales.</title>
        <authorList>
            <person name="Wu G."/>
            <person name="Miyauchi S."/>
            <person name="Morin E."/>
            <person name="Kuo A."/>
            <person name="Drula E."/>
            <person name="Varga T."/>
            <person name="Kohler A."/>
            <person name="Feng B."/>
            <person name="Cao Y."/>
            <person name="Lipzen A."/>
            <person name="Daum C."/>
            <person name="Hundley H."/>
            <person name="Pangilinan J."/>
            <person name="Johnson J."/>
            <person name="Barry K."/>
            <person name="LaButti K."/>
            <person name="Ng V."/>
            <person name="Ahrendt S."/>
            <person name="Min B."/>
            <person name="Choi I.G."/>
            <person name="Park H."/>
            <person name="Plett J.M."/>
            <person name="Magnuson J."/>
            <person name="Spatafora J.W."/>
            <person name="Nagy L.G."/>
            <person name="Henrissat B."/>
            <person name="Grigoriev I.V."/>
            <person name="Yang Z.L."/>
            <person name="Xu J."/>
            <person name="Martin F.M."/>
        </authorList>
    </citation>
    <scope>NUCLEOTIDE SEQUENCE</scope>
    <source>
        <strain evidence="2">KKN 215</strain>
    </source>
</reference>
<sequence length="97" mass="10768">MIRREEQSQTLSPRVQMLMLTKVLGLLGFVHCQEVMYSSHPQTLTDAEVQVIASATLHVAPPYPCTVRLDDLSGAIRSYAQKRCPCRLSLLIVVAVS</sequence>